<keyword evidence="1" id="KW-0472">Membrane</keyword>
<gene>
    <name evidence="2" type="ORF">B7712_04960</name>
</gene>
<protein>
    <submittedName>
        <fullName evidence="2">Uncharacterized protein</fullName>
    </submittedName>
</protein>
<dbReference type="Proteomes" id="UP000193160">
    <property type="component" value="Unassembled WGS sequence"/>
</dbReference>
<feature type="transmembrane region" description="Helical" evidence="1">
    <location>
        <begin position="38"/>
        <end position="57"/>
    </location>
</feature>
<feature type="transmembrane region" description="Helical" evidence="1">
    <location>
        <begin position="122"/>
        <end position="141"/>
    </location>
</feature>
<comment type="caution">
    <text evidence="2">The sequence shown here is derived from an EMBL/GenBank/DDBJ whole genome shotgun (WGS) entry which is preliminary data.</text>
</comment>
<name>A0A1X1IG13_STROR</name>
<proteinExistence type="predicted"/>
<feature type="transmembrane region" description="Helical" evidence="1">
    <location>
        <begin position="162"/>
        <end position="180"/>
    </location>
</feature>
<evidence type="ECO:0000256" key="1">
    <source>
        <dbReference type="SAM" id="Phobius"/>
    </source>
</evidence>
<keyword evidence="1" id="KW-0812">Transmembrane</keyword>
<accession>A0A1X1IG13</accession>
<reference evidence="2 3" key="1">
    <citation type="journal article" date="2016" name="Eur. J. Clin. Microbiol. Infect. Dis.">
        <title>Whole genome sequencing as a tool for phylogenetic analysis of clinical strains of Mitis group streptococci.</title>
        <authorList>
            <person name="Rasmussen L.H."/>
            <person name="Dargis R."/>
            <person name="Hojholt K."/>
            <person name="Christensen J.J."/>
            <person name="Skovgaard O."/>
            <person name="Justesen U.S."/>
            <person name="Rosenvinge F.S."/>
            <person name="Moser C."/>
            <person name="Lukjancenko O."/>
            <person name="Rasmussen S."/>
            <person name="Nielsen X.C."/>
        </authorList>
    </citation>
    <scope>NUCLEOTIDE SEQUENCE [LARGE SCALE GENOMIC DNA]</scope>
    <source>
        <strain evidence="2 3">B_007274_11</strain>
    </source>
</reference>
<feature type="transmembrane region" description="Helical" evidence="1">
    <location>
        <begin position="9"/>
        <end position="32"/>
    </location>
</feature>
<dbReference type="EMBL" id="NCUT01000028">
    <property type="protein sequence ID" value="ORO72001.1"/>
    <property type="molecule type" value="Genomic_DNA"/>
</dbReference>
<sequence>MMDILFDKLLVVSSFCLRKIGNLVGFIIGVVIHPIKNIAIWITLLLSSFLIVGNVSIQLEGKDMFLMSVGLVSIMIFISSFLERQTVDIDNKDNFYLGYNIKKIKFHDNFWLRRFNELPVTLLFWLIASFPIIVICSQLKFNFEILNNVFKSVNEIIEYIKVIWLSAFVVISTYCTALLIESVALSSKTFSQSYLYKTTNLYEELKIRAEIEQSFKNLFNNIFSFKTIVRPMVGLEDDLQFKIERVIDYIINRGTDVSSNEEELHKFYNLAFHCESEKIDALIKRIKKYYETEENKKIRYIVHAILLKRNLDIIYWYYIHKWSILNRLKVMPTETVNLAIIDLWKLHDIENNFYDSEDYQDIFWQICNEDINGFRLPFGIHKSNQDDLKRNYCIYRIYLVMIERVKDINFLNQLKNPKDMMDLLNVLNEIDKKGKNSTYFSDIFSILFSWTIDSKDKDNNFIDLFSKMMSDEHMPVYLMNKRVNHSKNILLNGGYSQDLFDDNAIDYLLMFMKLEDIIFVLIFCLAHSERSHKEVMKIEEFKIWKKSIHRQYMKENIEDLRESEFLCKLCENLMVSQFISKKFIKWMWESIFKPFDENLYEEFMKLGEDGTRSNFSLDRYFVVRLLLCSYDNRSASLYDFKEDNKHKIEKELSSIKVILENENIYLF</sequence>
<keyword evidence="1" id="KW-1133">Transmembrane helix</keyword>
<organism evidence="2 3">
    <name type="scientific">Streptococcus oralis subsp. oralis</name>
    <dbReference type="NCBI Taxonomy" id="1891914"/>
    <lineage>
        <taxon>Bacteria</taxon>
        <taxon>Bacillati</taxon>
        <taxon>Bacillota</taxon>
        <taxon>Bacilli</taxon>
        <taxon>Lactobacillales</taxon>
        <taxon>Streptococcaceae</taxon>
        <taxon>Streptococcus</taxon>
    </lineage>
</organism>
<dbReference type="AlphaFoldDB" id="A0A1X1IG13"/>
<keyword evidence="3" id="KW-1185">Reference proteome</keyword>
<evidence type="ECO:0000313" key="2">
    <source>
        <dbReference type="EMBL" id="ORO72001.1"/>
    </source>
</evidence>
<evidence type="ECO:0000313" key="3">
    <source>
        <dbReference type="Proteomes" id="UP000193160"/>
    </source>
</evidence>